<dbReference type="InterPro" id="IPR000120">
    <property type="entry name" value="Amidase"/>
</dbReference>
<name>A0A917Q564_9HYPH</name>
<keyword evidence="5" id="KW-1185">Reference proteome</keyword>
<protein>
    <recommendedName>
        <fullName evidence="2">Indoleacetamide hydrolase</fullName>
    </recommendedName>
</protein>
<dbReference type="InterPro" id="IPR036928">
    <property type="entry name" value="AS_sf"/>
</dbReference>
<dbReference type="AlphaFoldDB" id="A0A917Q564"/>
<dbReference type="NCBIfam" id="NF004622">
    <property type="entry name" value="PRK05962.1"/>
    <property type="match status" value="1"/>
</dbReference>
<gene>
    <name evidence="4" type="ORF">GCM10011322_10940</name>
</gene>
<dbReference type="GO" id="GO:0003824">
    <property type="term" value="F:catalytic activity"/>
    <property type="evidence" value="ECO:0007669"/>
    <property type="project" value="InterPro"/>
</dbReference>
<dbReference type="InterPro" id="IPR023631">
    <property type="entry name" value="Amidase_dom"/>
</dbReference>
<dbReference type="SUPFAM" id="SSF75304">
    <property type="entry name" value="Amidase signature (AS) enzymes"/>
    <property type="match status" value="1"/>
</dbReference>
<feature type="domain" description="Amidase" evidence="3">
    <location>
        <begin position="7"/>
        <end position="419"/>
    </location>
</feature>
<dbReference type="Pfam" id="PF01425">
    <property type="entry name" value="Amidase"/>
    <property type="match status" value="1"/>
</dbReference>
<evidence type="ECO:0000259" key="3">
    <source>
        <dbReference type="Pfam" id="PF01425"/>
    </source>
</evidence>
<dbReference type="Proteomes" id="UP000600449">
    <property type="component" value="Unassembled WGS sequence"/>
</dbReference>
<evidence type="ECO:0000256" key="2">
    <source>
        <dbReference type="ARBA" id="ARBA00021874"/>
    </source>
</evidence>
<dbReference type="Gene3D" id="3.90.1300.10">
    <property type="entry name" value="Amidase signature (AS) domain"/>
    <property type="match status" value="1"/>
</dbReference>
<evidence type="ECO:0000313" key="5">
    <source>
        <dbReference type="Proteomes" id="UP000600449"/>
    </source>
</evidence>
<reference evidence="4 5" key="1">
    <citation type="journal article" date="2014" name="Int. J. Syst. Evol. Microbiol.">
        <title>Complete genome sequence of Corynebacterium casei LMG S-19264T (=DSM 44701T), isolated from a smear-ripened cheese.</title>
        <authorList>
            <consortium name="US DOE Joint Genome Institute (JGI-PGF)"/>
            <person name="Walter F."/>
            <person name="Albersmeier A."/>
            <person name="Kalinowski J."/>
            <person name="Ruckert C."/>
        </authorList>
    </citation>
    <scope>NUCLEOTIDE SEQUENCE [LARGE SCALE GENOMIC DNA]</scope>
    <source>
        <strain evidence="4 5">CGMCC 1.9161</strain>
    </source>
</reference>
<dbReference type="PANTHER" id="PTHR11895:SF176">
    <property type="entry name" value="AMIDASE AMID-RELATED"/>
    <property type="match status" value="1"/>
</dbReference>
<dbReference type="InterPro" id="IPR020556">
    <property type="entry name" value="Amidase_CS"/>
</dbReference>
<dbReference type="PANTHER" id="PTHR11895">
    <property type="entry name" value="TRANSAMIDASE"/>
    <property type="match status" value="1"/>
</dbReference>
<organism evidence="4 5">
    <name type="scientific">Salinarimonas ramus</name>
    <dbReference type="NCBI Taxonomy" id="690164"/>
    <lineage>
        <taxon>Bacteria</taxon>
        <taxon>Pseudomonadati</taxon>
        <taxon>Pseudomonadota</taxon>
        <taxon>Alphaproteobacteria</taxon>
        <taxon>Hyphomicrobiales</taxon>
        <taxon>Salinarimonadaceae</taxon>
        <taxon>Salinarimonas</taxon>
    </lineage>
</organism>
<evidence type="ECO:0000313" key="4">
    <source>
        <dbReference type="EMBL" id="GGK26335.1"/>
    </source>
</evidence>
<dbReference type="NCBIfam" id="NF005460">
    <property type="entry name" value="PRK07056.1"/>
    <property type="match status" value="1"/>
</dbReference>
<proteinExistence type="predicted"/>
<comment type="function">
    <text evidence="1">Hydrolyzes indole-3-acetamide (IAM) into indole-3-acetic acid (IAA).</text>
</comment>
<comment type="caution">
    <text evidence="4">The sequence shown here is derived from an EMBL/GenBank/DDBJ whole genome shotgun (WGS) entry which is preliminary data.</text>
</comment>
<dbReference type="RefSeq" id="WP_188910439.1">
    <property type="nucleotide sequence ID" value="NZ_BMMF01000003.1"/>
</dbReference>
<dbReference type="EMBL" id="BMMF01000003">
    <property type="protein sequence ID" value="GGK26335.1"/>
    <property type="molecule type" value="Genomic_DNA"/>
</dbReference>
<evidence type="ECO:0000256" key="1">
    <source>
        <dbReference type="ARBA" id="ARBA00003871"/>
    </source>
</evidence>
<sequence length="431" mass="44364">MTVRDRLESVLSRLEARAAEERVYTRIYAQAARAAADAADARRRVGVSLGPLDGALVSIKDLFDVAGEPTTAGSKILRDASSADADAPVVARLRRAGAVIVGKTNMSEFAFSGIGINPHWGTPGNAADPARVPGGSSSGAGVSVGEGTCDIAIGTDTGGSVRIPASLNGVVGFKPTASRVPTRGAYPLSRTLDSIGPLARTVAHCAAADAVMAGEEPSTLDAMPVAGLRIGVPRGLLFTQTEDVVAHAFEATLERLAAAGARIVEHPIDDLLEAMNEAATRAGAPLVAIEAAAVHAQMHEPHAAGYDQNVLARIRLGAGIGAAPYQAYLATREALVAAMDRRLAPLDVLALPSTATTAPPIATLEADSDAFRAANILMLRNTSMGNLFDLTGISLPMPGMARPAGLMLMKRRGHDRTLLEVAAGIEAALGC</sequence>
<dbReference type="PROSITE" id="PS00571">
    <property type="entry name" value="AMIDASES"/>
    <property type="match status" value="1"/>
</dbReference>
<accession>A0A917Q564</accession>